<reference evidence="2 3" key="1">
    <citation type="submission" date="2022-06" db="EMBL/GenBank/DDBJ databases">
        <title>Janthinobacterium kumbetensis sp. nov., isolated from spring water in Turkey.</title>
        <authorList>
            <person name="Inan Bektas K."/>
            <person name="Belduz A.A."/>
            <person name="Canakci S."/>
            <person name="Nalcaoglu A."/>
            <person name="Ceylan E."/>
            <person name="Kati H."/>
        </authorList>
    </citation>
    <scope>NUCLEOTIDE SEQUENCE [LARGE SCALE GENOMIC DNA]</scope>
    <source>
        <strain evidence="2 3">GK</strain>
    </source>
</reference>
<keyword evidence="1" id="KW-1133">Transmembrane helix</keyword>
<comment type="caution">
    <text evidence="2">The sequence shown here is derived from an EMBL/GenBank/DDBJ whole genome shotgun (WGS) entry which is preliminary data.</text>
</comment>
<evidence type="ECO:0000313" key="2">
    <source>
        <dbReference type="EMBL" id="MCM2568745.1"/>
    </source>
</evidence>
<proteinExistence type="predicted"/>
<evidence type="ECO:0008006" key="4">
    <source>
        <dbReference type="Google" id="ProtNLM"/>
    </source>
</evidence>
<evidence type="ECO:0000313" key="3">
    <source>
        <dbReference type="Proteomes" id="UP001202243"/>
    </source>
</evidence>
<sequence>MTISTEAAKPLPFSSAVGSLIEATDAIRNFRAIALLALTFIGAVLVGGVLTMLAGGMSSALLAFLGALMAFLVMFYGSNAVGILLMRDAQGQPGMSLVDAVLVSLYTSHRLIAVVFLEFLIVLAAMIAIAIILFVCKIPVLGPVLYAVVFPLSAIVLGVLVFALFYVMLPLAGPAAWSGASVFQIIARLNQIVRTKLVSVILLEVLLFLITAFVALLIFGVLGTGVSLTTGMSAGILSLGEMNMYALAAGLGRGGSGSGYIVAAGLGGGLLMAAAAVVPGLIFTKGVCIIYLDATRNVDFSASEASLNDGLATVKKKAEEARERARALAEQASAPAAPAAPAAPTAAPVDSLQCPSCKAPVASDDVFCGECAHKLK</sequence>
<organism evidence="2 3">
    <name type="scientific">Janthinobacterium kumbetense</name>
    <dbReference type="NCBI Taxonomy" id="2950280"/>
    <lineage>
        <taxon>Bacteria</taxon>
        <taxon>Pseudomonadati</taxon>
        <taxon>Pseudomonadota</taxon>
        <taxon>Betaproteobacteria</taxon>
        <taxon>Burkholderiales</taxon>
        <taxon>Oxalobacteraceae</taxon>
        <taxon>Janthinobacterium</taxon>
    </lineage>
</organism>
<keyword evidence="1" id="KW-0812">Transmembrane</keyword>
<feature type="transmembrane region" description="Helical" evidence="1">
    <location>
        <begin position="32"/>
        <end position="54"/>
    </location>
</feature>
<protein>
    <recommendedName>
        <fullName evidence="4">Zinc ribbon domain-containing protein</fullName>
    </recommendedName>
</protein>
<feature type="transmembrane region" description="Helical" evidence="1">
    <location>
        <begin position="260"/>
        <end position="283"/>
    </location>
</feature>
<accession>A0ABT0WXJ1</accession>
<dbReference type="RefSeq" id="WP_251351558.1">
    <property type="nucleotide sequence ID" value="NZ_JAMQGR010000012.1"/>
</dbReference>
<dbReference type="EMBL" id="JAMQGR010000012">
    <property type="protein sequence ID" value="MCM2568745.1"/>
    <property type="molecule type" value="Genomic_DNA"/>
</dbReference>
<evidence type="ECO:0000256" key="1">
    <source>
        <dbReference type="SAM" id="Phobius"/>
    </source>
</evidence>
<gene>
    <name evidence="2" type="ORF">NCG91_24300</name>
</gene>
<name>A0ABT0WXJ1_9BURK</name>
<feature type="transmembrane region" description="Helical" evidence="1">
    <location>
        <begin position="111"/>
        <end position="136"/>
    </location>
</feature>
<keyword evidence="3" id="KW-1185">Reference proteome</keyword>
<keyword evidence="1" id="KW-0472">Membrane</keyword>
<feature type="transmembrane region" description="Helical" evidence="1">
    <location>
        <begin position="61"/>
        <end position="86"/>
    </location>
</feature>
<feature type="transmembrane region" description="Helical" evidence="1">
    <location>
        <begin position="201"/>
        <end position="222"/>
    </location>
</feature>
<dbReference type="Proteomes" id="UP001202243">
    <property type="component" value="Unassembled WGS sequence"/>
</dbReference>
<feature type="transmembrane region" description="Helical" evidence="1">
    <location>
        <begin position="143"/>
        <end position="165"/>
    </location>
</feature>